<feature type="domain" description="DML1/Misato tubulin" evidence="6">
    <location>
        <begin position="132"/>
        <end position="320"/>
    </location>
</feature>
<dbReference type="Proteomes" id="UP000054144">
    <property type="component" value="Unassembled WGS sequence"/>
</dbReference>
<organism evidence="7 8">
    <name type="scientific">Fistulina hepatica ATCC 64428</name>
    <dbReference type="NCBI Taxonomy" id="1128425"/>
    <lineage>
        <taxon>Eukaryota</taxon>
        <taxon>Fungi</taxon>
        <taxon>Dikarya</taxon>
        <taxon>Basidiomycota</taxon>
        <taxon>Agaricomycotina</taxon>
        <taxon>Agaricomycetes</taxon>
        <taxon>Agaricomycetidae</taxon>
        <taxon>Agaricales</taxon>
        <taxon>Fistulinaceae</taxon>
        <taxon>Fistulina</taxon>
    </lineage>
</organism>
<dbReference type="GO" id="GO:0007005">
    <property type="term" value="P:mitochondrion organization"/>
    <property type="evidence" value="ECO:0007669"/>
    <property type="project" value="InterPro"/>
</dbReference>
<dbReference type="InterPro" id="IPR019605">
    <property type="entry name" value="Misato_II_tubulin-like"/>
</dbReference>
<sequence length="516" mass="57774">MKEILYVQAGRTANAVGTHFFNTQEAYFTYEGEGDPLTRTEVSFRQSYINADVVYCPRVLIFDQKESFGNFAKTNLLDYSFADEAGGASSTLWYAPFLPIRRMYPIPIGRYHASLNHQFSAEVCDDDLIQDLVPEDSQNWSDYNLLYYDPHSVQSLPDGSSFSKTMNNWATGQEDFSRHAKNFDVMETSVRYFVEECDTLQGIQLMNDTSTFGSFMTAFLTSFRDEFPKLPSLTIPFMSSAIPGGVEPDDVLGLARLVIDAYYLRQISDLSSANVPILHLSTCPREISHGRGIHANPKNMYEMSAILSAHIETATLPLRLAHEQEDLSSFTSHLNWRGNTPFSTLRGMLPLRSGDSLDPVSDLSLPGSLNTDVFYARRDVSRGFSPSLIAAYDEWCTRLPLSEILVTRCHAPSYPLPSSFPTRIFAERPQKERTGLSGVGVFSSMSTSSATSQWFSSYAIALENIRENASAMGRVTEDILDADEYRELINSLWMYQDNYMDGSSTTGGAEDADDDI</sequence>
<evidence type="ECO:0000256" key="3">
    <source>
        <dbReference type="ARBA" id="ARBA00008507"/>
    </source>
</evidence>
<proteinExistence type="inferred from homology"/>
<accession>A0A0D7A120</accession>
<dbReference type="InterPro" id="IPR049942">
    <property type="entry name" value="DML1/Misato"/>
</dbReference>
<evidence type="ECO:0000313" key="7">
    <source>
        <dbReference type="EMBL" id="KIY44420.1"/>
    </source>
</evidence>
<dbReference type="Pfam" id="PF14881">
    <property type="entry name" value="Tubulin_3"/>
    <property type="match status" value="1"/>
</dbReference>
<name>A0A0D7A120_9AGAR</name>
<comment type="similarity">
    <text evidence="3">Belongs to the misato family.</text>
</comment>
<evidence type="ECO:0000256" key="2">
    <source>
        <dbReference type="ARBA" id="ARBA00004173"/>
    </source>
</evidence>
<dbReference type="AlphaFoldDB" id="A0A0D7A120"/>
<reference evidence="7 8" key="1">
    <citation type="journal article" date="2015" name="Fungal Genet. Biol.">
        <title>Evolution of novel wood decay mechanisms in Agaricales revealed by the genome sequences of Fistulina hepatica and Cylindrobasidium torrendii.</title>
        <authorList>
            <person name="Floudas D."/>
            <person name="Held B.W."/>
            <person name="Riley R."/>
            <person name="Nagy L.G."/>
            <person name="Koehler G."/>
            <person name="Ransdell A.S."/>
            <person name="Younus H."/>
            <person name="Chow J."/>
            <person name="Chiniquy J."/>
            <person name="Lipzen A."/>
            <person name="Tritt A."/>
            <person name="Sun H."/>
            <person name="Haridas S."/>
            <person name="LaButti K."/>
            <person name="Ohm R.A."/>
            <person name="Kues U."/>
            <person name="Blanchette R.A."/>
            <person name="Grigoriev I.V."/>
            <person name="Minto R.E."/>
            <person name="Hibbett D.S."/>
        </authorList>
    </citation>
    <scope>NUCLEOTIDE SEQUENCE [LARGE SCALE GENOMIC DNA]</scope>
    <source>
        <strain evidence="7 8">ATCC 64428</strain>
    </source>
</reference>
<dbReference type="Pfam" id="PF10644">
    <property type="entry name" value="Misat_Tub_SegII"/>
    <property type="match status" value="1"/>
</dbReference>
<gene>
    <name evidence="7" type="ORF">FISHEDRAFT_51666</name>
</gene>
<dbReference type="OrthoDB" id="271881at2759"/>
<dbReference type="GO" id="GO:0005739">
    <property type="term" value="C:mitochondrion"/>
    <property type="evidence" value="ECO:0007669"/>
    <property type="project" value="UniProtKB-SubCell"/>
</dbReference>
<evidence type="ECO:0000313" key="8">
    <source>
        <dbReference type="Proteomes" id="UP000054144"/>
    </source>
</evidence>
<dbReference type="InterPro" id="IPR029209">
    <property type="entry name" value="DML1/Misato_tubulin"/>
</dbReference>
<dbReference type="SUPFAM" id="SSF52490">
    <property type="entry name" value="Tubulin nucleotide-binding domain-like"/>
    <property type="match status" value="1"/>
</dbReference>
<comment type="function">
    <text evidence="1">Involved in the partitioning of the mitochondrial organelle and mitochondrial DNA (mtDNA) inheritance.</text>
</comment>
<dbReference type="EMBL" id="KN882092">
    <property type="protein sequence ID" value="KIY44420.1"/>
    <property type="molecule type" value="Genomic_DNA"/>
</dbReference>
<protein>
    <submittedName>
        <fullName evidence="7">Tubulin nucleotide-binding domain-like protein</fullName>
    </submittedName>
</protein>
<feature type="domain" description="Misato Segment II tubulin-like" evidence="5">
    <location>
        <begin position="2"/>
        <end position="95"/>
    </location>
</feature>
<evidence type="ECO:0000256" key="1">
    <source>
        <dbReference type="ARBA" id="ARBA00003757"/>
    </source>
</evidence>
<evidence type="ECO:0000259" key="5">
    <source>
        <dbReference type="Pfam" id="PF10644"/>
    </source>
</evidence>
<dbReference type="Gene3D" id="3.40.50.1440">
    <property type="entry name" value="Tubulin/FtsZ, GTPase domain"/>
    <property type="match status" value="1"/>
</dbReference>
<evidence type="ECO:0000256" key="4">
    <source>
        <dbReference type="ARBA" id="ARBA00023128"/>
    </source>
</evidence>
<dbReference type="PANTHER" id="PTHR13391:SF0">
    <property type="entry name" value="PROTEIN MISATO HOMOLOG 1"/>
    <property type="match status" value="1"/>
</dbReference>
<keyword evidence="8" id="KW-1185">Reference proteome</keyword>
<keyword evidence="4" id="KW-0496">Mitochondrion</keyword>
<dbReference type="PANTHER" id="PTHR13391">
    <property type="entry name" value="MITOCHONDRIAL DISTRIBUTION REGULATOR MISATO"/>
    <property type="match status" value="1"/>
</dbReference>
<dbReference type="InterPro" id="IPR036525">
    <property type="entry name" value="Tubulin/FtsZ_GTPase_sf"/>
</dbReference>
<comment type="subcellular location">
    <subcellularLocation>
        <location evidence="2">Mitochondrion</location>
    </subcellularLocation>
</comment>
<evidence type="ECO:0000259" key="6">
    <source>
        <dbReference type="Pfam" id="PF14881"/>
    </source>
</evidence>